<proteinExistence type="predicted"/>
<dbReference type="EMBL" id="JBHUEJ010000029">
    <property type="protein sequence ID" value="MFD1711545.1"/>
    <property type="molecule type" value="Genomic_DNA"/>
</dbReference>
<accession>A0ABW4KU85</accession>
<organism evidence="1 2">
    <name type="scientific">Ottowia flava</name>
    <dbReference type="NCBI Taxonomy" id="2675430"/>
    <lineage>
        <taxon>Bacteria</taxon>
        <taxon>Pseudomonadati</taxon>
        <taxon>Pseudomonadota</taxon>
        <taxon>Betaproteobacteria</taxon>
        <taxon>Burkholderiales</taxon>
        <taxon>Comamonadaceae</taxon>
        <taxon>Ottowia</taxon>
    </lineage>
</organism>
<sequence>MSSPTSPGSAPSATVVPAAVTHYENFPVASWLCPPHLRAPIAAIYHFARTADDIADEGTATPDVRLAELAAYRADLTAAARGNGTSARWPQVFGPLSHAIAQFKLPEDLLADLLSAFMQDIAWTRDARAYADRAELLDYCRRSANPVGRLLLHLYGVTGATALAQSDAICSALQLINFWQDLSVDLPRGRFYLPLADCAAHGLSREDFKQCKPLAIQPPALPAIELVADEVRWARELMQSGAPLVHTLPGRAGWELRLVVQGGLAILDKIAAQGFDTFSRRPTVGKADAARLLWRALWM</sequence>
<dbReference type="GO" id="GO:0051996">
    <property type="term" value="F:squalene synthase [NAD(P)H] activity"/>
    <property type="evidence" value="ECO:0007669"/>
    <property type="project" value="UniProtKB-EC"/>
</dbReference>
<dbReference type="EC" id="2.5.1.21" evidence="1"/>
<dbReference type="Pfam" id="PF00494">
    <property type="entry name" value="SQS_PSY"/>
    <property type="match status" value="1"/>
</dbReference>
<protein>
    <submittedName>
        <fullName evidence="1">Squalene synthase HpnC</fullName>
        <ecNumber evidence="1">2.5.1.21</ecNumber>
    </submittedName>
</protein>
<reference evidence="2" key="1">
    <citation type="journal article" date="2019" name="Int. J. Syst. Evol. Microbiol.">
        <title>The Global Catalogue of Microorganisms (GCM) 10K type strain sequencing project: providing services to taxonomists for standard genome sequencing and annotation.</title>
        <authorList>
            <consortium name="The Broad Institute Genomics Platform"/>
            <consortium name="The Broad Institute Genome Sequencing Center for Infectious Disease"/>
            <person name="Wu L."/>
            <person name="Ma J."/>
        </authorList>
    </citation>
    <scope>NUCLEOTIDE SEQUENCE [LARGE SCALE GENOMIC DNA]</scope>
    <source>
        <strain evidence="2">LMG 29247</strain>
    </source>
</reference>
<dbReference type="InterPro" id="IPR002060">
    <property type="entry name" value="Squ/phyt_synthse"/>
</dbReference>
<keyword evidence="2" id="KW-1185">Reference proteome</keyword>
<dbReference type="SFLD" id="SFLDS00005">
    <property type="entry name" value="Isoprenoid_Synthase_Type_I"/>
    <property type="match status" value="1"/>
</dbReference>
<dbReference type="Gene3D" id="1.10.600.10">
    <property type="entry name" value="Farnesyl Diphosphate Synthase"/>
    <property type="match status" value="1"/>
</dbReference>
<dbReference type="RefSeq" id="WP_370512993.1">
    <property type="nucleotide sequence ID" value="NZ_JBHUEJ010000029.1"/>
</dbReference>
<dbReference type="SUPFAM" id="SSF48576">
    <property type="entry name" value="Terpenoid synthases"/>
    <property type="match status" value="1"/>
</dbReference>
<dbReference type="InterPro" id="IPR044843">
    <property type="entry name" value="Trans_IPPS_bact-type"/>
</dbReference>
<keyword evidence="1" id="KW-0808">Transferase</keyword>
<dbReference type="SFLD" id="SFLDG01018">
    <property type="entry name" value="Squalene/Phytoene_Synthase_Lik"/>
    <property type="match status" value="1"/>
</dbReference>
<evidence type="ECO:0000313" key="1">
    <source>
        <dbReference type="EMBL" id="MFD1711545.1"/>
    </source>
</evidence>
<gene>
    <name evidence="1" type="primary">hpnC</name>
    <name evidence="1" type="ORF">ACFSF0_13070</name>
</gene>
<comment type="caution">
    <text evidence="1">The sequence shown here is derived from an EMBL/GenBank/DDBJ whole genome shotgun (WGS) entry which is preliminary data.</text>
</comment>
<dbReference type="CDD" id="cd00683">
    <property type="entry name" value="Trans_IPPS_HH"/>
    <property type="match status" value="1"/>
</dbReference>
<dbReference type="InterPro" id="IPR033904">
    <property type="entry name" value="Trans_IPPS_HH"/>
</dbReference>
<dbReference type="InterPro" id="IPR008949">
    <property type="entry name" value="Isoprenoid_synthase_dom_sf"/>
</dbReference>
<dbReference type="InterPro" id="IPR017827">
    <property type="entry name" value="HSQ_synthase_HpnC"/>
</dbReference>
<evidence type="ECO:0000313" key="2">
    <source>
        <dbReference type="Proteomes" id="UP001597304"/>
    </source>
</evidence>
<name>A0ABW4KU85_9BURK</name>
<dbReference type="NCBIfam" id="TIGR03464">
    <property type="entry name" value="HpnC"/>
    <property type="match status" value="1"/>
</dbReference>
<dbReference type="Proteomes" id="UP001597304">
    <property type="component" value="Unassembled WGS sequence"/>
</dbReference>
<dbReference type="SFLD" id="SFLDG01212">
    <property type="entry name" value="Phytoene_synthase_like"/>
    <property type="match status" value="1"/>
</dbReference>
<dbReference type="PANTHER" id="PTHR31480">
    <property type="entry name" value="BIFUNCTIONAL LYCOPENE CYCLASE/PHYTOENE SYNTHASE"/>
    <property type="match status" value="1"/>
</dbReference>